<name>A0A0W0VIT1_9GAMM</name>
<dbReference type="InterPro" id="IPR050476">
    <property type="entry name" value="Insect_CytP450_Detox"/>
</dbReference>
<protein>
    <submittedName>
        <fullName evidence="10">Cytochrome P450</fullName>
    </submittedName>
</protein>
<dbReference type="SUPFAM" id="SSF48264">
    <property type="entry name" value="Cytochrome P450"/>
    <property type="match status" value="1"/>
</dbReference>
<comment type="similarity">
    <text evidence="2">Belongs to the cytochrome P450 family.</text>
</comment>
<dbReference type="Pfam" id="PF00067">
    <property type="entry name" value="p450"/>
    <property type="match status" value="1"/>
</dbReference>
<feature type="binding site" description="axial binding residue" evidence="8">
    <location>
        <position position="422"/>
    </location>
    <ligand>
        <name>heme</name>
        <dbReference type="ChEBI" id="CHEBI:30413"/>
    </ligand>
    <ligandPart>
        <name>Fe</name>
        <dbReference type="ChEBI" id="CHEBI:18248"/>
    </ligandPart>
</feature>
<dbReference type="Gene3D" id="1.10.630.10">
    <property type="entry name" value="Cytochrome P450"/>
    <property type="match status" value="1"/>
</dbReference>
<dbReference type="GO" id="GO:0020037">
    <property type="term" value="F:heme binding"/>
    <property type="evidence" value="ECO:0007669"/>
    <property type="project" value="InterPro"/>
</dbReference>
<keyword evidence="5" id="KW-0560">Oxidoreductase</keyword>
<comment type="cofactor">
    <cofactor evidence="1 8">
        <name>heme</name>
        <dbReference type="ChEBI" id="CHEBI:30413"/>
    </cofactor>
</comment>
<dbReference type="InterPro" id="IPR001128">
    <property type="entry name" value="Cyt_P450"/>
</dbReference>
<evidence type="ECO:0000313" key="10">
    <source>
        <dbReference type="EMBL" id="KTD20034.1"/>
    </source>
</evidence>
<dbReference type="InterPro" id="IPR002401">
    <property type="entry name" value="Cyt_P450_E_grp-I"/>
</dbReference>
<dbReference type="GO" id="GO:0004497">
    <property type="term" value="F:monooxygenase activity"/>
    <property type="evidence" value="ECO:0007669"/>
    <property type="project" value="UniProtKB-KW"/>
</dbReference>
<accession>A0A0W0VIT1</accession>
<dbReference type="InterPro" id="IPR036396">
    <property type="entry name" value="Cyt_P450_sf"/>
</dbReference>
<sequence>MPFNQNEKNIDLNNNSQNQDISESHASNYSLSALTHYGYYGIGYSYELYFNPTKFILNYLYPIASREGVAVAPAFSPFLVSLGYAPQIVVLGPHDKTALLRLFQYGEEENDTAAREPLDRVRHALGTVTIANMQGEKAYEQRKKIKQHLHNDIETYTETYRIFLNLFKNWDFHYTYQENIRFAVTNVVAKVVFGIPLVDIAYMKTLQEMSYALAHYEPTDARFKEASQHMQMIGDNIVKQYGKDIIKANKFIADQLQDDSSVEKLLEIKAGSSILVEGNLSNTIMIALERIMDDEIIKNRLRKEFKSFDFATPSEKTFEEINKNVYLHQIYMEALRFVQSSVMIARKSSHITEWDIKNKEGESRHFSINAGSYFFAPVRAMGHDPNLWKNPEQFDPARFEGTKLNEFSLNNIFPFTTGKRMCPAASRFAKLVFKTAIVVTVLRNEFTLSAKMQPIPADSIHPILEPPMRLESYKEAHATDIDPLEIQCLGRGLC</sequence>
<keyword evidence="7" id="KW-0503">Monooxygenase</keyword>
<keyword evidence="4 8" id="KW-0479">Metal-binding</keyword>
<dbReference type="PRINTS" id="PR00463">
    <property type="entry name" value="EP450I"/>
</dbReference>
<evidence type="ECO:0000256" key="7">
    <source>
        <dbReference type="ARBA" id="ARBA00023033"/>
    </source>
</evidence>
<dbReference type="PATRIC" id="fig|454.4.peg.2050"/>
<reference evidence="10 11" key="1">
    <citation type="submission" date="2015-11" db="EMBL/GenBank/DDBJ databases">
        <title>Genomic analysis of 38 Legionella species identifies large and diverse effector repertoires.</title>
        <authorList>
            <person name="Burstein D."/>
            <person name="Amaro F."/>
            <person name="Zusman T."/>
            <person name="Lifshitz Z."/>
            <person name="Cohen O."/>
            <person name="Gilbert J.A."/>
            <person name="Pupko T."/>
            <person name="Shuman H.A."/>
            <person name="Segal G."/>
        </authorList>
    </citation>
    <scope>NUCLEOTIDE SEQUENCE [LARGE SCALE GENOMIC DNA]</scope>
    <source>
        <strain evidence="10 11">Bercovier 4</strain>
    </source>
</reference>
<keyword evidence="6 8" id="KW-0408">Iron</keyword>
<evidence type="ECO:0000256" key="1">
    <source>
        <dbReference type="ARBA" id="ARBA00001971"/>
    </source>
</evidence>
<dbReference type="OrthoDB" id="9764248at2"/>
<organism evidence="10 11">
    <name type="scientific">Legionella israelensis</name>
    <dbReference type="NCBI Taxonomy" id="454"/>
    <lineage>
        <taxon>Bacteria</taxon>
        <taxon>Pseudomonadati</taxon>
        <taxon>Pseudomonadota</taxon>
        <taxon>Gammaproteobacteria</taxon>
        <taxon>Legionellales</taxon>
        <taxon>Legionellaceae</taxon>
        <taxon>Legionella</taxon>
    </lineage>
</organism>
<comment type="caution">
    <text evidence="10">The sequence shown here is derived from an EMBL/GenBank/DDBJ whole genome shotgun (WGS) entry which is preliminary data.</text>
</comment>
<evidence type="ECO:0000256" key="5">
    <source>
        <dbReference type="ARBA" id="ARBA00023002"/>
    </source>
</evidence>
<dbReference type="AlphaFoldDB" id="A0A0W0VIT1"/>
<proteinExistence type="inferred from homology"/>
<evidence type="ECO:0000313" key="11">
    <source>
        <dbReference type="Proteomes" id="UP000054761"/>
    </source>
</evidence>
<dbReference type="PANTHER" id="PTHR24292">
    <property type="entry name" value="CYTOCHROME P450"/>
    <property type="match status" value="1"/>
</dbReference>
<dbReference type="RefSeq" id="WP_058502207.1">
    <property type="nucleotide sequence ID" value="NZ_CAAAJA010000086.1"/>
</dbReference>
<keyword evidence="11" id="KW-1185">Reference proteome</keyword>
<dbReference type="EMBL" id="LNYH01000108">
    <property type="protein sequence ID" value="KTD20034.1"/>
    <property type="molecule type" value="Genomic_DNA"/>
</dbReference>
<dbReference type="STRING" id="454.Lisr_1884"/>
<evidence type="ECO:0000256" key="3">
    <source>
        <dbReference type="ARBA" id="ARBA00022617"/>
    </source>
</evidence>
<dbReference type="GO" id="GO:0005506">
    <property type="term" value="F:iron ion binding"/>
    <property type="evidence" value="ECO:0007669"/>
    <property type="project" value="InterPro"/>
</dbReference>
<dbReference type="PANTHER" id="PTHR24292:SF54">
    <property type="entry name" value="CYP9F3-RELATED"/>
    <property type="match status" value="1"/>
</dbReference>
<evidence type="ECO:0000256" key="8">
    <source>
        <dbReference type="PIRSR" id="PIRSR602401-1"/>
    </source>
</evidence>
<feature type="region of interest" description="Disordered" evidence="9">
    <location>
        <begin position="1"/>
        <end position="21"/>
    </location>
</feature>
<evidence type="ECO:0000256" key="4">
    <source>
        <dbReference type="ARBA" id="ARBA00022723"/>
    </source>
</evidence>
<keyword evidence="3 8" id="KW-0349">Heme</keyword>
<gene>
    <name evidence="10" type="ORF">Lisr_1884</name>
</gene>
<dbReference type="Proteomes" id="UP000054761">
    <property type="component" value="Unassembled WGS sequence"/>
</dbReference>
<evidence type="ECO:0000256" key="9">
    <source>
        <dbReference type="SAM" id="MobiDB-lite"/>
    </source>
</evidence>
<dbReference type="GO" id="GO:0016705">
    <property type="term" value="F:oxidoreductase activity, acting on paired donors, with incorporation or reduction of molecular oxygen"/>
    <property type="evidence" value="ECO:0007669"/>
    <property type="project" value="InterPro"/>
</dbReference>
<evidence type="ECO:0000256" key="6">
    <source>
        <dbReference type="ARBA" id="ARBA00023004"/>
    </source>
</evidence>
<evidence type="ECO:0000256" key="2">
    <source>
        <dbReference type="ARBA" id="ARBA00010617"/>
    </source>
</evidence>